<name>A0A4D9E9E2_9SAUR</name>
<organism evidence="1 2">
    <name type="scientific">Platysternon megacephalum</name>
    <name type="common">big-headed turtle</name>
    <dbReference type="NCBI Taxonomy" id="55544"/>
    <lineage>
        <taxon>Eukaryota</taxon>
        <taxon>Metazoa</taxon>
        <taxon>Chordata</taxon>
        <taxon>Craniata</taxon>
        <taxon>Vertebrata</taxon>
        <taxon>Euteleostomi</taxon>
        <taxon>Archelosauria</taxon>
        <taxon>Testudinata</taxon>
        <taxon>Testudines</taxon>
        <taxon>Cryptodira</taxon>
        <taxon>Durocryptodira</taxon>
        <taxon>Testudinoidea</taxon>
        <taxon>Platysternidae</taxon>
        <taxon>Platysternon</taxon>
    </lineage>
</organism>
<proteinExistence type="predicted"/>
<comment type="caution">
    <text evidence="1">The sequence shown here is derived from an EMBL/GenBank/DDBJ whole genome shotgun (WGS) entry which is preliminary data.</text>
</comment>
<keyword evidence="2" id="KW-1185">Reference proteome</keyword>
<accession>A0A4D9E9E2</accession>
<dbReference type="EMBL" id="QXTE01000151">
    <property type="protein sequence ID" value="TFK03863.1"/>
    <property type="molecule type" value="Genomic_DNA"/>
</dbReference>
<gene>
    <name evidence="1" type="ORF">DR999_PMT13687</name>
</gene>
<reference evidence="1 2" key="1">
    <citation type="submission" date="2019-04" db="EMBL/GenBank/DDBJ databases">
        <title>Draft genome of the big-headed turtle Platysternon megacephalum.</title>
        <authorList>
            <person name="Gong S."/>
        </authorList>
    </citation>
    <scope>NUCLEOTIDE SEQUENCE [LARGE SCALE GENOMIC DNA]</scope>
    <source>
        <strain evidence="1">DO16091913</strain>
        <tissue evidence="1">Muscle</tissue>
    </source>
</reference>
<dbReference type="Proteomes" id="UP000297703">
    <property type="component" value="Unassembled WGS sequence"/>
</dbReference>
<dbReference type="PROSITE" id="PS51257">
    <property type="entry name" value="PROKAR_LIPOPROTEIN"/>
    <property type="match status" value="1"/>
</dbReference>
<dbReference type="AlphaFoldDB" id="A0A4D9E9E2"/>
<sequence>MSANALKMISPGLPVTIGCQTNVTCVLAPTLFIVNVLGKIIYTIVNVNASFFCYTAEYIITKTGDVYAIRVKHLLFREEYTIPYKYNYCFTYLEFLKLLCC</sequence>
<protein>
    <submittedName>
        <fullName evidence="1">Aromatase</fullName>
    </submittedName>
</protein>
<evidence type="ECO:0000313" key="1">
    <source>
        <dbReference type="EMBL" id="TFK03863.1"/>
    </source>
</evidence>
<evidence type="ECO:0000313" key="2">
    <source>
        <dbReference type="Proteomes" id="UP000297703"/>
    </source>
</evidence>
<reference evidence="1 2" key="2">
    <citation type="submission" date="2019-04" db="EMBL/GenBank/DDBJ databases">
        <title>The genome sequence of big-headed turtle.</title>
        <authorList>
            <person name="Gong S."/>
        </authorList>
    </citation>
    <scope>NUCLEOTIDE SEQUENCE [LARGE SCALE GENOMIC DNA]</scope>
    <source>
        <strain evidence="1">DO16091913</strain>
        <tissue evidence="1">Muscle</tissue>
    </source>
</reference>